<comment type="similarity">
    <text evidence="1 6">Belongs to the peptidase S8 family.</text>
</comment>
<keyword evidence="5" id="KW-0720">Serine protease</keyword>
<dbReference type="EMBL" id="GDJX01004459">
    <property type="protein sequence ID" value="JAT63477.1"/>
    <property type="molecule type" value="Transcribed_RNA"/>
</dbReference>
<dbReference type="PRINTS" id="PR00723">
    <property type="entry name" value="SUBTILISIN"/>
</dbReference>
<feature type="domain" description="Peptidase S8/S53" evidence="8">
    <location>
        <begin position="155"/>
        <end position="390"/>
    </location>
</feature>
<dbReference type="PROSITE" id="PS51892">
    <property type="entry name" value="SUBTILASE"/>
    <property type="match status" value="1"/>
</dbReference>
<dbReference type="PROSITE" id="PS00136">
    <property type="entry name" value="SUBTILASE_ASP"/>
    <property type="match status" value="1"/>
</dbReference>
<evidence type="ECO:0000313" key="10">
    <source>
        <dbReference type="EMBL" id="JAT63477.1"/>
    </source>
</evidence>
<feature type="signal peptide" evidence="7">
    <location>
        <begin position="1"/>
        <end position="24"/>
    </location>
</feature>
<dbReference type="GO" id="GO:0006508">
    <property type="term" value="P:proteolysis"/>
    <property type="evidence" value="ECO:0007669"/>
    <property type="project" value="UniProtKB-KW"/>
</dbReference>
<dbReference type="InterPro" id="IPR037045">
    <property type="entry name" value="S8pro/Inhibitor_I9_sf"/>
</dbReference>
<dbReference type="PANTHER" id="PTHR10795">
    <property type="entry name" value="PROPROTEIN CONVERTASE SUBTILISIN/KEXIN"/>
    <property type="match status" value="1"/>
</dbReference>
<reference evidence="10" key="1">
    <citation type="submission" date="2015-07" db="EMBL/GenBank/DDBJ databases">
        <title>Transcriptome Assembly of Anthurium amnicola.</title>
        <authorList>
            <person name="Suzuki J."/>
        </authorList>
    </citation>
    <scope>NUCLEOTIDE SEQUENCE</scope>
</reference>
<dbReference type="PROSITE" id="PS00137">
    <property type="entry name" value="SUBTILASE_HIS"/>
    <property type="match status" value="1"/>
</dbReference>
<evidence type="ECO:0000256" key="3">
    <source>
        <dbReference type="ARBA" id="ARBA00022729"/>
    </source>
</evidence>
<feature type="domain" description="Inhibitor I9" evidence="9">
    <location>
        <begin position="56"/>
        <end position="129"/>
    </location>
</feature>
<sequence length="445" mass="46982">MESYHQRRHPSFLCLLLAAAFCQQQLLPLSSGQLISAAELNYVYASGNATAGSSSVYIVHVRRPEPHELEAWHRSFLPTSPLVDSDEPRMVFSYTTAISGFAARLTPEEAEAMRETEGVLGVHPDEPVDFQTTYTPDFMGLRDRRTGDWLAPNRGEGIIIGVVDSGINPDHVSFSDAGMPAPPPGKWKGLCEFTSRPTCNNKLLGARNYNAESKKTEPKPYDTNGHGTHVAGTAAGAAHAGANIRGLAPGTASGSAPRAHLAVYKARTGAEVLAAVDRAILDGVDIISMSLSLSERPFYDDDLAIAALSAVTRGVLVSTSAGNRGPGESTVRNGAPWVMTVGATTTDRLLKTTLTLGNGHQVVGESLRIGSQLNYGLVYPGKDGDTDAQACWNLGSAVVTNKANLTLGNGGEAVQVVGESLYTDAPFTSALVYPGENGDTDAQAC</sequence>
<protein>
    <submittedName>
        <fullName evidence="10">Subtilisin-like protease SDD1</fullName>
    </submittedName>
</protein>
<dbReference type="InterPro" id="IPR015500">
    <property type="entry name" value="Peptidase_S8_subtilisin-rel"/>
</dbReference>
<dbReference type="InterPro" id="IPR036852">
    <property type="entry name" value="Peptidase_S8/S53_dom_sf"/>
</dbReference>
<name>A0A1D1Z9E4_9ARAE</name>
<dbReference type="InterPro" id="IPR000209">
    <property type="entry name" value="Peptidase_S8/S53_dom"/>
</dbReference>
<keyword evidence="4" id="KW-0378">Hydrolase</keyword>
<dbReference type="AlphaFoldDB" id="A0A1D1Z9E4"/>
<dbReference type="InterPro" id="IPR010259">
    <property type="entry name" value="S8pro/Inhibitor_I9"/>
</dbReference>
<proteinExistence type="inferred from homology"/>
<keyword evidence="3 7" id="KW-0732">Signal</keyword>
<dbReference type="InterPro" id="IPR023827">
    <property type="entry name" value="Peptidase_S8_Asp-AS"/>
</dbReference>
<evidence type="ECO:0000256" key="2">
    <source>
        <dbReference type="ARBA" id="ARBA00022670"/>
    </source>
</evidence>
<dbReference type="Gene3D" id="3.30.70.80">
    <property type="entry name" value="Peptidase S8 propeptide/proteinase inhibitor I9"/>
    <property type="match status" value="1"/>
</dbReference>
<gene>
    <name evidence="10" type="primary">SDD1_18</name>
    <name evidence="10" type="ORF">g.92572</name>
</gene>
<dbReference type="GO" id="GO:0004252">
    <property type="term" value="F:serine-type endopeptidase activity"/>
    <property type="evidence" value="ECO:0007669"/>
    <property type="project" value="InterPro"/>
</dbReference>
<evidence type="ECO:0000256" key="7">
    <source>
        <dbReference type="SAM" id="SignalP"/>
    </source>
</evidence>
<dbReference type="InterPro" id="IPR045051">
    <property type="entry name" value="SBT"/>
</dbReference>
<evidence type="ECO:0000259" key="8">
    <source>
        <dbReference type="Pfam" id="PF00082"/>
    </source>
</evidence>
<evidence type="ECO:0000256" key="1">
    <source>
        <dbReference type="ARBA" id="ARBA00011073"/>
    </source>
</evidence>
<evidence type="ECO:0000259" key="9">
    <source>
        <dbReference type="Pfam" id="PF05922"/>
    </source>
</evidence>
<feature type="non-terminal residue" evidence="10">
    <location>
        <position position="445"/>
    </location>
</feature>
<dbReference type="InterPro" id="IPR022398">
    <property type="entry name" value="Peptidase_S8_His-AS"/>
</dbReference>
<dbReference type="Pfam" id="PF00082">
    <property type="entry name" value="Peptidase_S8"/>
    <property type="match status" value="1"/>
</dbReference>
<evidence type="ECO:0000256" key="4">
    <source>
        <dbReference type="ARBA" id="ARBA00022801"/>
    </source>
</evidence>
<evidence type="ECO:0000256" key="6">
    <source>
        <dbReference type="PROSITE-ProRule" id="PRU01240"/>
    </source>
</evidence>
<comment type="caution">
    <text evidence="6">Lacks conserved residue(s) required for the propagation of feature annotation.</text>
</comment>
<dbReference type="SUPFAM" id="SSF52743">
    <property type="entry name" value="Subtilisin-like"/>
    <property type="match status" value="1"/>
</dbReference>
<evidence type="ECO:0000256" key="5">
    <source>
        <dbReference type="ARBA" id="ARBA00022825"/>
    </source>
</evidence>
<feature type="chain" id="PRO_5008900860" evidence="7">
    <location>
        <begin position="25"/>
        <end position="445"/>
    </location>
</feature>
<dbReference type="Gene3D" id="3.40.50.200">
    <property type="entry name" value="Peptidase S8/S53 domain"/>
    <property type="match status" value="1"/>
</dbReference>
<organism evidence="10">
    <name type="scientific">Anthurium amnicola</name>
    <dbReference type="NCBI Taxonomy" id="1678845"/>
    <lineage>
        <taxon>Eukaryota</taxon>
        <taxon>Viridiplantae</taxon>
        <taxon>Streptophyta</taxon>
        <taxon>Embryophyta</taxon>
        <taxon>Tracheophyta</taxon>
        <taxon>Spermatophyta</taxon>
        <taxon>Magnoliopsida</taxon>
        <taxon>Liliopsida</taxon>
        <taxon>Araceae</taxon>
        <taxon>Pothoideae</taxon>
        <taxon>Potheae</taxon>
        <taxon>Anthurium</taxon>
    </lineage>
</organism>
<dbReference type="Gene3D" id="3.50.30.30">
    <property type="match status" value="1"/>
</dbReference>
<accession>A0A1D1Z9E4</accession>
<dbReference type="Pfam" id="PF05922">
    <property type="entry name" value="Inhibitor_I9"/>
    <property type="match status" value="1"/>
</dbReference>
<keyword evidence="2 10" id="KW-0645">Protease</keyword>